<name>A0A813SW38_9BILA</name>
<dbReference type="InterPro" id="IPR036860">
    <property type="entry name" value="SH2_dom_sf"/>
</dbReference>
<keyword evidence="5" id="KW-1185">Reference proteome</keyword>
<dbReference type="PANTHER" id="PTHR19969:SF5">
    <property type="entry name" value="CRK-LIKE PROTEIN"/>
    <property type="match status" value="1"/>
</dbReference>
<feature type="domain" description="SH2" evidence="3">
    <location>
        <begin position="28"/>
        <end position="108"/>
    </location>
</feature>
<reference evidence="4" key="1">
    <citation type="submission" date="2021-02" db="EMBL/GenBank/DDBJ databases">
        <authorList>
            <person name="Nowell W R."/>
        </authorList>
    </citation>
    <scope>NUCLEOTIDE SEQUENCE</scope>
    <source>
        <strain evidence="4">Ploen Becks lab</strain>
    </source>
</reference>
<comment type="caution">
    <text evidence="4">The sequence shown here is derived from an EMBL/GenBank/DDBJ whole genome shotgun (WGS) entry which is preliminary data.</text>
</comment>
<dbReference type="PANTHER" id="PTHR19969">
    <property type="entry name" value="SH2-SH3 ADAPTOR PROTEIN-RELATED"/>
    <property type="match status" value="1"/>
</dbReference>
<dbReference type="GO" id="GO:0016477">
    <property type="term" value="P:cell migration"/>
    <property type="evidence" value="ECO:0007669"/>
    <property type="project" value="TreeGrafter"/>
</dbReference>
<dbReference type="EMBL" id="CAJNOC010000791">
    <property type="protein sequence ID" value="CAF0803349.1"/>
    <property type="molecule type" value="Genomic_DNA"/>
</dbReference>
<dbReference type="OrthoDB" id="6108017at2759"/>
<evidence type="ECO:0000256" key="1">
    <source>
        <dbReference type="ARBA" id="ARBA00022999"/>
    </source>
</evidence>
<dbReference type="GO" id="GO:0030971">
    <property type="term" value="F:receptor tyrosine kinase binding"/>
    <property type="evidence" value="ECO:0007669"/>
    <property type="project" value="TreeGrafter"/>
</dbReference>
<proteinExistence type="predicted"/>
<dbReference type="GO" id="GO:0007167">
    <property type="term" value="P:enzyme-linked receptor protein signaling pathway"/>
    <property type="evidence" value="ECO:0007669"/>
    <property type="project" value="TreeGrafter"/>
</dbReference>
<dbReference type="Gene3D" id="3.30.505.10">
    <property type="entry name" value="SH2 domain"/>
    <property type="match status" value="1"/>
</dbReference>
<dbReference type="PROSITE" id="PS50001">
    <property type="entry name" value="SH2"/>
    <property type="match status" value="1"/>
</dbReference>
<evidence type="ECO:0000313" key="4">
    <source>
        <dbReference type="EMBL" id="CAF0803349.1"/>
    </source>
</evidence>
<dbReference type="PRINTS" id="PR00401">
    <property type="entry name" value="SH2DOMAIN"/>
</dbReference>
<dbReference type="CDD" id="cd00173">
    <property type="entry name" value="SH2"/>
    <property type="match status" value="1"/>
</dbReference>
<evidence type="ECO:0000313" key="5">
    <source>
        <dbReference type="Proteomes" id="UP000663879"/>
    </source>
</evidence>
<dbReference type="AlphaFoldDB" id="A0A813SW38"/>
<accession>A0A813SW38</accession>
<dbReference type="InterPro" id="IPR000980">
    <property type="entry name" value="SH2"/>
</dbReference>
<protein>
    <recommendedName>
        <fullName evidence="3">SH2 domain-containing protein</fullName>
    </recommendedName>
</protein>
<dbReference type="GO" id="GO:0035591">
    <property type="term" value="F:signaling adaptor activity"/>
    <property type="evidence" value="ECO:0007669"/>
    <property type="project" value="TreeGrafter"/>
</dbReference>
<dbReference type="SMART" id="SM00252">
    <property type="entry name" value="SH2"/>
    <property type="match status" value="1"/>
</dbReference>
<dbReference type="Pfam" id="PF00017">
    <property type="entry name" value="SH2"/>
    <property type="match status" value="1"/>
</dbReference>
<gene>
    <name evidence="4" type="ORF">OXX778_LOCUS6587</name>
</gene>
<dbReference type="GO" id="GO:0005737">
    <property type="term" value="C:cytoplasm"/>
    <property type="evidence" value="ECO:0007669"/>
    <property type="project" value="TreeGrafter"/>
</dbReference>
<dbReference type="InterPro" id="IPR051184">
    <property type="entry name" value="Tyrosine-phos_adapter"/>
</dbReference>
<keyword evidence="1 2" id="KW-0727">SH2 domain</keyword>
<sequence length="158" mass="18667">MKTSSLIQKLKLKFKKFETVENYDEQKWYKRDWTRQTSEQFLSNKQIGVFVIRQSESIERALVLSVKVPIYIHLSQVCHYVLIKSKNGLFIRGNENKMFKTLNNLVDYCSNTRELIPVKLDVDYYILESNTIYNRSNSLNSISSNHSDFSDLSDFTEF</sequence>
<dbReference type="Proteomes" id="UP000663879">
    <property type="component" value="Unassembled WGS sequence"/>
</dbReference>
<dbReference type="SUPFAM" id="SSF55550">
    <property type="entry name" value="SH2 domain"/>
    <property type="match status" value="1"/>
</dbReference>
<evidence type="ECO:0000256" key="2">
    <source>
        <dbReference type="PROSITE-ProRule" id="PRU00191"/>
    </source>
</evidence>
<organism evidence="4 5">
    <name type="scientific">Brachionus calyciflorus</name>
    <dbReference type="NCBI Taxonomy" id="104777"/>
    <lineage>
        <taxon>Eukaryota</taxon>
        <taxon>Metazoa</taxon>
        <taxon>Spiralia</taxon>
        <taxon>Gnathifera</taxon>
        <taxon>Rotifera</taxon>
        <taxon>Eurotatoria</taxon>
        <taxon>Monogononta</taxon>
        <taxon>Pseudotrocha</taxon>
        <taxon>Ploima</taxon>
        <taxon>Brachionidae</taxon>
        <taxon>Brachionus</taxon>
    </lineage>
</organism>
<evidence type="ECO:0000259" key="3">
    <source>
        <dbReference type="PROSITE" id="PS50001"/>
    </source>
</evidence>